<dbReference type="GO" id="GO:0004674">
    <property type="term" value="F:protein serine/threonine kinase activity"/>
    <property type="evidence" value="ECO:0007669"/>
    <property type="project" value="TreeGrafter"/>
</dbReference>
<dbReference type="InterPro" id="IPR000719">
    <property type="entry name" value="Prot_kinase_dom"/>
</dbReference>
<dbReference type="InterPro" id="IPR011009">
    <property type="entry name" value="Kinase-like_dom_sf"/>
</dbReference>
<dbReference type="KEGG" id="pfy:PFICI_01033"/>
<dbReference type="HOGENOM" id="CLU_943665_0_0_1"/>
<dbReference type="PROSITE" id="PS50011">
    <property type="entry name" value="PROTEIN_KINASE_DOM"/>
    <property type="match status" value="1"/>
</dbReference>
<reference evidence="3" key="1">
    <citation type="journal article" date="2015" name="BMC Genomics">
        <title>Genomic and transcriptomic analysis of the endophytic fungus Pestalotiopsis fici reveals its lifestyle and high potential for synthesis of natural products.</title>
        <authorList>
            <person name="Wang X."/>
            <person name="Zhang X."/>
            <person name="Liu L."/>
            <person name="Xiang M."/>
            <person name="Wang W."/>
            <person name="Sun X."/>
            <person name="Che Y."/>
            <person name="Guo L."/>
            <person name="Liu G."/>
            <person name="Guo L."/>
            <person name="Wang C."/>
            <person name="Yin W.B."/>
            <person name="Stadler M."/>
            <person name="Zhang X."/>
            <person name="Liu X."/>
        </authorList>
    </citation>
    <scope>NUCLEOTIDE SEQUENCE [LARGE SCALE GENOMIC DNA]</scope>
    <source>
        <strain evidence="3">W106-1 / CGMCC3.15140</strain>
    </source>
</reference>
<proteinExistence type="predicted"/>
<dbReference type="AlphaFoldDB" id="W3XML9"/>
<protein>
    <recommendedName>
        <fullName evidence="1">Protein kinase domain-containing protein</fullName>
    </recommendedName>
</protein>
<dbReference type="eggNOG" id="KOG0198">
    <property type="taxonomic scope" value="Eukaryota"/>
</dbReference>
<dbReference type="Proteomes" id="UP000030651">
    <property type="component" value="Unassembled WGS sequence"/>
</dbReference>
<dbReference type="Gene3D" id="1.10.510.10">
    <property type="entry name" value="Transferase(Phosphotransferase) domain 1"/>
    <property type="match status" value="1"/>
</dbReference>
<dbReference type="GeneID" id="19266046"/>
<dbReference type="EMBL" id="KI912109">
    <property type="protein sequence ID" value="ETS87205.1"/>
    <property type="molecule type" value="Genomic_DNA"/>
</dbReference>
<evidence type="ECO:0000259" key="1">
    <source>
        <dbReference type="PROSITE" id="PS50011"/>
    </source>
</evidence>
<dbReference type="OrthoDB" id="4062651at2759"/>
<name>W3XML9_PESFW</name>
<dbReference type="PANTHER" id="PTHR24359:SF1">
    <property type="entry name" value="INHIBITOR OF NUCLEAR FACTOR KAPPA-B KINASE EPSILON SUBUNIT HOMOLOG 1-RELATED"/>
    <property type="match status" value="1"/>
</dbReference>
<evidence type="ECO:0000313" key="3">
    <source>
        <dbReference type="Proteomes" id="UP000030651"/>
    </source>
</evidence>
<dbReference type="SMART" id="SM00220">
    <property type="entry name" value="S_TKc"/>
    <property type="match status" value="1"/>
</dbReference>
<dbReference type="RefSeq" id="XP_007827805.1">
    <property type="nucleotide sequence ID" value="XM_007829614.1"/>
</dbReference>
<evidence type="ECO:0000313" key="2">
    <source>
        <dbReference type="EMBL" id="ETS87205.1"/>
    </source>
</evidence>
<organism evidence="2 3">
    <name type="scientific">Pestalotiopsis fici (strain W106-1 / CGMCC3.15140)</name>
    <dbReference type="NCBI Taxonomy" id="1229662"/>
    <lineage>
        <taxon>Eukaryota</taxon>
        <taxon>Fungi</taxon>
        <taxon>Dikarya</taxon>
        <taxon>Ascomycota</taxon>
        <taxon>Pezizomycotina</taxon>
        <taxon>Sordariomycetes</taxon>
        <taxon>Xylariomycetidae</taxon>
        <taxon>Amphisphaeriales</taxon>
        <taxon>Sporocadaceae</taxon>
        <taxon>Pestalotiopsis</taxon>
    </lineage>
</organism>
<gene>
    <name evidence="2" type="ORF">PFICI_01033</name>
</gene>
<sequence>MRPPLSKRWSYTRVIGNQAKKAYKREVRANCRAPRHDRIVPLLAAFKHREKFHLILPWARGGNLADLFQNYATSTETKTEEQQVADWYSERWLLAQCLGLADGLAAVHRTSDNPPTSAQIHADIKPENILCFALGEADHGPFDLKLADFGEAQEVDPETNTVPVKRVPHTKTYRPPEHDTDDILHLNYDVWCLACVFIELLTWAIAGSEAADKFELGRLAERDERKATTAGGNVFADTFFKKVSTRLKHRLEPQIRIIHTSKTADGEDKEDAEDAVVKTQVIQVSTPAFTSRYIK</sequence>
<dbReference type="SUPFAM" id="SSF56112">
    <property type="entry name" value="Protein kinase-like (PK-like)"/>
    <property type="match status" value="1"/>
</dbReference>
<accession>W3XML9</accession>
<feature type="domain" description="Protein kinase" evidence="1">
    <location>
        <begin position="1"/>
        <end position="295"/>
    </location>
</feature>
<dbReference type="InParanoid" id="W3XML9"/>
<dbReference type="PANTHER" id="PTHR24359">
    <property type="entry name" value="SERINE/THREONINE-PROTEIN KINASE SBK1"/>
    <property type="match status" value="1"/>
</dbReference>
<dbReference type="Pfam" id="PF00069">
    <property type="entry name" value="Pkinase"/>
    <property type="match status" value="1"/>
</dbReference>
<dbReference type="GO" id="GO:0005524">
    <property type="term" value="F:ATP binding"/>
    <property type="evidence" value="ECO:0007669"/>
    <property type="project" value="InterPro"/>
</dbReference>
<keyword evidence="3" id="KW-1185">Reference proteome</keyword>